<gene>
    <name evidence="4" type="ORF">NMN56_003035</name>
</gene>
<reference evidence="4 5" key="1">
    <citation type="submission" date="2023-05" db="EMBL/GenBank/DDBJ databases">
        <title>Streptantibioticus silvisoli sp. nov., acidotolerant actinomycetes 1 from pine litter.</title>
        <authorList>
            <person name="Swiecimska M."/>
            <person name="Golinska P."/>
            <person name="Sangal V."/>
            <person name="Wachnowicz B."/>
            <person name="Goodfellow M."/>
        </authorList>
    </citation>
    <scope>NUCLEOTIDE SEQUENCE [LARGE SCALE GENOMIC DNA]</scope>
    <source>
        <strain evidence="4 5">DSM 42109</strain>
    </source>
</reference>
<sequence length="296" mass="32155">MRTRLSLLALATVSLCLVPAHGALADKPSGPQRPASDVGTPRPGDQQVELVWKGKKRTFRAHAPRGYTPHQALPLVVAMHPYPSDGAYVRDLSALSAKADKEKFLVVYPDGLNGGFNALMCCGNEDDVGFLRKVVKGFKRVWNANPDRVYATGISNGGDMSMRLAVELPHTFAAVAPVSSGFIGKALEDDTYRPRTPVSVVTFLGGTDSYYGQFQAGMTAWHQRLKCRRGPVDTLPDGNTRTRSACPDGSRTTVYTVPAMGQWPGSPDPYMGDPAAGLHATDVLWDFFEKHPRARK</sequence>
<dbReference type="InterPro" id="IPR050955">
    <property type="entry name" value="Plant_Biomass_Hydrol_Est"/>
</dbReference>
<dbReference type="InterPro" id="IPR029058">
    <property type="entry name" value="AB_hydrolase_fold"/>
</dbReference>
<dbReference type="Gene3D" id="3.40.50.1820">
    <property type="entry name" value="alpha/beta hydrolase"/>
    <property type="match status" value="1"/>
</dbReference>
<evidence type="ECO:0000256" key="2">
    <source>
        <dbReference type="SAM" id="MobiDB-lite"/>
    </source>
</evidence>
<evidence type="ECO:0000313" key="4">
    <source>
        <dbReference type="EMBL" id="MDJ1130940.1"/>
    </source>
</evidence>
<evidence type="ECO:0000256" key="3">
    <source>
        <dbReference type="SAM" id="SignalP"/>
    </source>
</evidence>
<comment type="caution">
    <text evidence="4">The sequence shown here is derived from an EMBL/GenBank/DDBJ whole genome shotgun (WGS) entry which is preliminary data.</text>
</comment>
<dbReference type="EMBL" id="JANCPR020000002">
    <property type="protein sequence ID" value="MDJ1130940.1"/>
    <property type="molecule type" value="Genomic_DNA"/>
</dbReference>
<accession>A0ABT6ZPG6</accession>
<feature type="signal peptide" evidence="3">
    <location>
        <begin position="1"/>
        <end position="22"/>
    </location>
</feature>
<dbReference type="RefSeq" id="WP_274043456.1">
    <property type="nucleotide sequence ID" value="NZ_JANCPR020000002.1"/>
</dbReference>
<keyword evidence="1 3" id="KW-0732">Signal</keyword>
<protein>
    <submittedName>
        <fullName evidence="4">Polyhydroxybutyrate depolymerase</fullName>
    </submittedName>
</protein>
<keyword evidence="5" id="KW-1185">Reference proteome</keyword>
<feature type="region of interest" description="Disordered" evidence="2">
    <location>
        <begin position="26"/>
        <end position="46"/>
    </location>
</feature>
<dbReference type="SUPFAM" id="SSF53474">
    <property type="entry name" value="alpha/beta-Hydrolases"/>
    <property type="match status" value="1"/>
</dbReference>
<dbReference type="Proteomes" id="UP001214441">
    <property type="component" value="Unassembled WGS sequence"/>
</dbReference>
<proteinExistence type="predicted"/>
<organism evidence="4 5">
    <name type="scientific">Streptomyces iconiensis</name>
    <dbReference type="NCBI Taxonomy" id="1384038"/>
    <lineage>
        <taxon>Bacteria</taxon>
        <taxon>Bacillati</taxon>
        <taxon>Actinomycetota</taxon>
        <taxon>Actinomycetes</taxon>
        <taxon>Kitasatosporales</taxon>
        <taxon>Streptomycetaceae</taxon>
        <taxon>Streptomyces</taxon>
    </lineage>
</organism>
<dbReference type="PANTHER" id="PTHR43037:SF1">
    <property type="entry name" value="BLL1128 PROTEIN"/>
    <property type="match status" value="1"/>
</dbReference>
<evidence type="ECO:0000313" key="5">
    <source>
        <dbReference type="Proteomes" id="UP001214441"/>
    </source>
</evidence>
<dbReference type="PANTHER" id="PTHR43037">
    <property type="entry name" value="UNNAMED PRODUCT-RELATED"/>
    <property type="match status" value="1"/>
</dbReference>
<name>A0ABT6ZPG6_9ACTN</name>
<evidence type="ECO:0000256" key="1">
    <source>
        <dbReference type="ARBA" id="ARBA00022729"/>
    </source>
</evidence>
<feature type="chain" id="PRO_5045054533" evidence="3">
    <location>
        <begin position="23"/>
        <end position="296"/>
    </location>
</feature>